<sequence length="136" mass="15602">MRKEYCEVCGATHLVEEHHIIKRGQAPALINCKLNHKYLCYEHHRGTYGVHGKYGSKLDHEIKTSLQDNLNLMFGADIYYAVEQIKEKLDISLKETERLIKTLLPIEGKYKGIDIIRACMGGKLVLGGEYELQRTI</sequence>
<gene>
    <name evidence="1" type="ORF">K5V21_06230</name>
</gene>
<dbReference type="EMBL" id="JAIKTU010000004">
    <property type="protein sequence ID" value="MBY0755051.1"/>
    <property type="molecule type" value="Genomic_DNA"/>
</dbReference>
<evidence type="ECO:0000313" key="2">
    <source>
        <dbReference type="Proteomes" id="UP001299068"/>
    </source>
</evidence>
<name>A0ABS7KW81_CLOSR</name>
<accession>A0ABS7KW81</accession>
<dbReference type="Proteomes" id="UP001299068">
    <property type="component" value="Unassembled WGS sequence"/>
</dbReference>
<dbReference type="RefSeq" id="WP_221860018.1">
    <property type="nucleotide sequence ID" value="NZ_JAIKTU010000004.1"/>
</dbReference>
<reference evidence="1 2" key="1">
    <citation type="journal article" date="2021" name="Cell Host Microbe">
        <title>in vivo commensal control of Clostridioides difficile virulence.</title>
        <authorList>
            <person name="Girinathan B.P."/>
            <person name="Dibenedetto N."/>
            <person name="Worley J.N."/>
            <person name="Peltier J."/>
            <person name="Arrieta-Ortiz M.L."/>
            <person name="Rupa Christinal Immanuel S."/>
            <person name="Lavin R."/>
            <person name="Delaney M.L."/>
            <person name="Cummins C."/>
            <person name="Hoffmann M."/>
            <person name="Luo Y."/>
            <person name="Gonzalez-Escalona N."/>
            <person name="Allard M."/>
            <person name="Onderdonk A.B."/>
            <person name="Gerber G.K."/>
            <person name="Sonenshein A.L."/>
            <person name="Baliga N."/>
            <person name="Dupuy B."/>
            <person name="Bry L."/>
        </authorList>
    </citation>
    <scope>NUCLEOTIDE SEQUENCE [LARGE SCALE GENOMIC DNA]</scope>
    <source>
        <strain evidence="1 2">DSM 599</strain>
    </source>
</reference>
<comment type="caution">
    <text evidence="1">The sequence shown here is derived from an EMBL/GenBank/DDBJ whole genome shotgun (WGS) entry which is preliminary data.</text>
</comment>
<proteinExistence type="predicted"/>
<protein>
    <recommendedName>
        <fullName evidence="3">Phage protein</fullName>
    </recommendedName>
</protein>
<evidence type="ECO:0000313" key="1">
    <source>
        <dbReference type="EMBL" id="MBY0755051.1"/>
    </source>
</evidence>
<organism evidence="1 2">
    <name type="scientific">Clostridium sardiniense</name>
    <name type="common">Clostridium absonum</name>
    <dbReference type="NCBI Taxonomy" id="29369"/>
    <lineage>
        <taxon>Bacteria</taxon>
        <taxon>Bacillati</taxon>
        <taxon>Bacillota</taxon>
        <taxon>Clostridia</taxon>
        <taxon>Eubacteriales</taxon>
        <taxon>Clostridiaceae</taxon>
        <taxon>Clostridium</taxon>
    </lineage>
</organism>
<keyword evidence="2" id="KW-1185">Reference proteome</keyword>
<evidence type="ECO:0008006" key="3">
    <source>
        <dbReference type="Google" id="ProtNLM"/>
    </source>
</evidence>